<protein>
    <submittedName>
        <fullName evidence="1">Uncharacterized protein</fullName>
    </submittedName>
</protein>
<dbReference type="Pfam" id="PF18975">
    <property type="entry name" value="DUF5711"/>
    <property type="match status" value="1"/>
</dbReference>
<evidence type="ECO:0000313" key="1">
    <source>
        <dbReference type="EMBL" id="RGI87109.1"/>
    </source>
</evidence>
<name>A0A374NL41_9FIRM</name>
<dbReference type="AlphaFoldDB" id="A0A374NL41"/>
<evidence type="ECO:0000313" key="4">
    <source>
        <dbReference type="Proteomes" id="UP000286561"/>
    </source>
</evidence>
<dbReference type="Proteomes" id="UP000262524">
    <property type="component" value="Unassembled WGS sequence"/>
</dbReference>
<gene>
    <name evidence="2" type="ORF">DW972_09750</name>
    <name evidence="1" type="ORF">DXD91_08600</name>
</gene>
<dbReference type="Proteomes" id="UP000286561">
    <property type="component" value="Unassembled WGS sequence"/>
</dbReference>
<dbReference type="EMBL" id="QSEP01000060">
    <property type="protein sequence ID" value="RGZ81877.1"/>
    <property type="molecule type" value="Genomic_DNA"/>
</dbReference>
<evidence type="ECO:0000313" key="3">
    <source>
        <dbReference type="Proteomes" id="UP000262524"/>
    </source>
</evidence>
<dbReference type="InterPro" id="IPR043765">
    <property type="entry name" value="DUF5711"/>
</dbReference>
<reference evidence="3 4" key="1">
    <citation type="submission" date="2018-08" db="EMBL/GenBank/DDBJ databases">
        <title>A genome reference for cultivated species of the human gut microbiota.</title>
        <authorList>
            <person name="Zou Y."/>
            <person name="Xue W."/>
            <person name="Luo G."/>
        </authorList>
    </citation>
    <scope>NUCLEOTIDE SEQUENCE [LARGE SCALE GENOMIC DNA]</scope>
    <source>
        <strain evidence="2 4">AM48-23BH</strain>
        <strain evidence="1 3">TM10-1AC</strain>
    </source>
</reference>
<organism evidence="1 3">
    <name type="scientific">Anaerobutyricum hallii</name>
    <dbReference type="NCBI Taxonomy" id="39488"/>
    <lineage>
        <taxon>Bacteria</taxon>
        <taxon>Bacillati</taxon>
        <taxon>Bacillota</taxon>
        <taxon>Clostridia</taxon>
        <taxon>Lachnospirales</taxon>
        <taxon>Lachnospiraceae</taxon>
        <taxon>Anaerobutyricum</taxon>
    </lineage>
</organism>
<dbReference type="EMBL" id="QSOE01000050">
    <property type="protein sequence ID" value="RGI87109.1"/>
    <property type="molecule type" value="Genomic_DNA"/>
</dbReference>
<comment type="caution">
    <text evidence="1">The sequence shown here is derived from an EMBL/GenBank/DDBJ whole genome shotgun (WGS) entry which is preliminary data.</text>
</comment>
<proteinExistence type="predicted"/>
<evidence type="ECO:0000313" key="2">
    <source>
        <dbReference type="EMBL" id="RGZ81877.1"/>
    </source>
</evidence>
<accession>A0A374NL41</accession>
<sequence>MNYDSISMWGKEIIAVRGNECTIFNIKGNILFQGELEGDSIETIVPAKGWRTYHVVFRDKIVKMQLQFWKNGK</sequence>